<dbReference type="Pfam" id="PF00535">
    <property type="entry name" value="Glycos_transf_2"/>
    <property type="match status" value="1"/>
</dbReference>
<keyword evidence="5 12" id="KW-0808">Transferase</keyword>
<evidence type="ECO:0000256" key="8">
    <source>
        <dbReference type="ARBA" id="ARBA00040894"/>
    </source>
</evidence>
<keyword evidence="6" id="KW-0460">Magnesium</keyword>
<evidence type="ECO:0000313" key="12">
    <source>
        <dbReference type="EMBL" id="CAA9263119.1"/>
    </source>
</evidence>
<dbReference type="NCBIfam" id="NF010496">
    <property type="entry name" value="PRK13915.1"/>
    <property type="match status" value="1"/>
</dbReference>
<dbReference type="Gene3D" id="3.90.550.10">
    <property type="entry name" value="Spore Coat Polysaccharide Biosynthesis Protein SpsA, Chain A"/>
    <property type="match status" value="1"/>
</dbReference>
<comment type="catalytic activity">
    <reaction evidence="10">
        <text>an NDP-alpha-D-glucose + (2R)-3-phosphoglycerate = (2R)-2-O-(alpha-D-glucopyranosyl)-3-phospho-glycerate + a ribonucleoside 5'-diphosphate + H(+)</text>
        <dbReference type="Rhea" id="RHEA:47244"/>
        <dbReference type="ChEBI" id="CHEBI:15378"/>
        <dbReference type="ChEBI" id="CHEBI:57930"/>
        <dbReference type="ChEBI" id="CHEBI:58272"/>
        <dbReference type="ChEBI" id="CHEBI:62600"/>
        <dbReference type="ChEBI" id="CHEBI:76533"/>
        <dbReference type="EC" id="2.4.1.266"/>
    </reaction>
    <physiologicalReaction direction="left-to-right" evidence="10">
        <dbReference type="Rhea" id="RHEA:47245"/>
    </physiologicalReaction>
</comment>
<reference evidence="12" key="1">
    <citation type="submission" date="2020-02" db="EMBL/GenBank/DDBJ databases">
        <authorList>
            <person name="Meier V. D."/>
        </authorList>
    </citation>
    <scope>NUCLEOTIDE SEQUENCE</scope>
    <source>
        <strain evidence="12">AVDCRST_MAG10</strain>
    </source>
</reference>
<comment type="cofactor">
    <cofactor evidence="1">
        <name>Mn(2+)</name>
        <dbReference type="ChEBI" id="CHEBI:29035"/>
    </cofactor>
</comment>
<comment type="cofactor">
    <cofactor evidence="2">
        <name>Mg(2+)</name>
        <dbReference type="ChEBI" id="CHEBI:18420"/>
    </cofactor>
</comment>
<dbReference type="AlphaFoldDB" id="A0A6J4IYV8"/>
<evidence type="ECO:0000256" key="10">
    <source>
        <dbReference type="ARBA" id="ARBA00048997"/>
    </source>
</evidence>
<dbReference type="EMBL" id="CADCTB010000177">
    <property type="protein sequence ID" value="CAA9263119.1"/>
    <property type="molecule type" value="Genomic_DNA"/>
</dbReference>
<comment type="catalytic activity">
    <reaction evidence="9">
        <text>(2R)-3-phosphoglycerate + UDP-alpha-D-glucose = (2R)-2-O-(alpha-D-glucopyranosyl)-3-phospho-glycerate + UDP + H(+)</text>
        <dbReference type="Rhea" id="RHEA:31319"/>
        <dbReference type="ChEBI" id="CHEBI:15378"/>
        <dbReference type="ChEBI" id="CHEBI:58223"/>
        <dbReference type="ChEBI" id="CHEBI:58272"/>
        <dbReference type="ChEBI" id="CHEBI:58885"/>
        <dbReference type="ChEBI" id="CHEBI:62600"/>
        <dbReference type="EC" id="2.4.1.266"/>
    </reaction>
    <physiologicalReaction direction="left-to-right" evidence="9">
        <dbReference type="Rhea" id="RHEA:31320"/>
    </physiologicalReaction>
</comment>
<dbReference type="SUPFAM" id="SSF53448">
    <property type="entry name" value="Nucleotide-diphospho-sugar transferases"/>
    <property type="match status" value="1"/>
</dbReference>
<feature type="domain" description="Glycosyltransferase 2-like" evidence="11">
    <location>
        <begin position="23"/>
        <end position="135"/>
    </location>
</feature>
<dbReference type="GO" id="GO:0016757">
    <property type="term" value="F:glycosyltransferase activity"/>
    <property type="evidence" value="ECO:0007669"/>
    <property type="project" value="UniProtKB-KW"/>
</dbReference>
<keyword evidence="4 12" id="KW-0328">Glycosyltransferase</keyword>
<evidence type="ECO:0000256" key="5">
    <source>
        <dbReference type="ARBA" id="ARBA00022679"/>
    </source>
</evidence>
<evidence type="ECO:0000256" key="6">
    <source>
        <dbReference type="ARBA" id="ARBA00022842"/>
    </source>
</evidence>
<accession>A0A6J4IYV8</accession>
<name>A0A6J4IYV8_9ACTN</name>
<comment type="similarity">
    <text evidence="3">Belongs to the glycosyltransferase 2 family.</text>
</comment>
<dbReference type="EC" id="2.4.1.266" evidence="7"/>
<dbReference type="InterPro" id="IPR001173">
    <property type="entry name" value="Glyco_trans_2-like"/>
</dbReference>
<gene>
    <name evidence="12" type="ORF">AVDCRST_MAG10-2862</name>
</gene>
<evidence type="ECO:0000256" key="3">
    <source>
        <dbReference type="ARBA" id="ARBA00006739"/>
    </source>
</evidence>
<proteinExistence type="inferred from homology"/>
<evidence type="ECO:0000256" key="1">
    <source>
        <dbReference type="ARBA" id="ARBA00001936"/>
    </source>
</evidence>
<protein>
    <recommendedName>
        <fullName evidence="8">Glucosyl-3-phosphoglycerate synthase</fullName>
        <ecNumber evidence="7">2.4.1.266</ecNumber>
    </recommendedName>
</protein>
<evidence type="ECO:0000256" key="2">
    <source>
        <dbReference type="ARBA" id="ARBA00001946"/>
    </source>
</evidence>
<dbReference type="PANTHER" id="PTHR48090">
    <property type="entry name" value="UNDECAPRENYL-PHOSPHATE 4-DEOXY-4-FORMAMIDO-L-ARABINOSE TRANSFERASE-RELATED"/>
    <property type="match status" value="1"/>
</dbReference>
<dbReference type="PANTHER" id="PTHR48090:SF10">
    <property type="entry name" value="GLUCOSYL-3-PHOSPHOGLYCERATE SYNTHASE"/>
    <property type="match status" value="1"/>
</dbReference>
<sequence>MTITAPGVPEVAAAKVAAGLRVSVCVPARNEAPTVAGVVSPLVAALDGPGPLVDEVVVVDDGSTDGTGSIALALGARVLRSTRSPGKGAAMAEAARVATGDIVVFVDADVRNFGIHFVSALVEPLLTDLSVVLVKGTYRRAWNDGAGGGRVTELLARPLLRRLLPELAFVRQPLAGEVAVRRHALDGLVLEAGYGVEIGMLIDVARRFGPAAVAQVDLGERVHRNRPLEELAGQADEVLAAVLSRTAVA</sequence>
<evidence type="ECO:0000256" key="9">
    <source>
        <dbReference type="ARBA" id="ARBA00048689"/>
    </source>
</evidence>
<organism evidence="12">
    <name type="scientific">uncultured Acidimicrobiales bacterium</name>
    <dbReference type="NCBI Taxonomy" id="310071"/>
    <lineage>
        <taxon>Bacteria</taxon>
        <taxon>Bacillati</taxon>
        <taxon>Actinomycetota</taxon>
        <taxon>Acidimicrobiia</taxon>
        <taxon>Acidimicrobiales</taxon>
        <taxon>environmental samples</taxon>
    </lineage>
</organism>
<evidence type="ECO:0000256" key="4">
    <source>
        <dbReference type="ARBA" id="ARBA00022676"/>
    </source>
</evidence>
<dbReference type="InterPro" id="IPR050256">
    <property type="entry name" value="Glycosyltransferase_2"/>
</dbReference>
<evidence type="ECO:0000256" key="7">
    <source>
        <dbReference type="ARBA" id="ARBA00039022"/>
    </source>
</evidence>
<evidence type="ECO:0000259" key="11">
    <source>
        <dbReference type="Pfam" id="PF00535"/>
    </source>
</evidence>
<dbReference type="InterPro" id="IPR029044">
    <property type="entry name" value="Nucleotide-diphossugar_trans"/>
</dbReference>